<protein>
    <recommendedName>
        <fullName evidence="10">Alpha-N-arabinofuranosidase</fullName>
    </recommendedName>
</protein>
<dbReference type="GO" id="GO:0045493">
    <property type="term" value="P:xylan catabolic process"/>
    <property type="evidence" value="ECO:0007669"/>
    <property type="project" value="UniProtKB-KW"/>
</dbReference>
<dbReference type="CDD" id="cd08990">
    <property type="entry name" value="GH43_AXH_like"/>
    <property type="match status" value="1"/>
</dbReference>
<dbReference type="Proteomes" id="UP000887043">
    <property type="component" value="Unassembled WGS sequence"/>
</dbReference>
<dbReference type="PANTHER" id="PTHR43772:SF2">
    <property type="entry name" value="PUTATIVE (AFU_ORTHOLOGUE AFUA_2G04480)-RELATED"/>
    <property type="match status" value="1"/>
</dbReference>
<dbReference type="AlphaFoldDB" id="A0AA37I3S1"/>
<keyword evidence="3" id="KW-0378">Hydrolase</keyword>
<accession>A0AA37I3S1</accession>
<dbReference type="GO" id="GO:0004553">
    <property type="term" value="F:hydrolase activity, hydrolyzing O-glycosyl compounds"/>
    <property type="evidence" value="ECO:0007669"/>
    <property type="project" value="InterPro"/>
</dbReference>
<dbReference type="SUPFAM" id="SSF75005">
    <property type="entry name" value="Arabinanase/levansucrase/invertase"/>
    <property type="match status" value="1"/>
</dbReference>
<keyword evidence="2" id="KW-0624">Polysaccharide degradation</keyword>
<comment type="similarity">
    <text evidence="1">Belongs to the glycosyl hydrolase 43 family.</text>
</comment>
<dbReference type="Pfam" id="PF04616">
    <property type="entry name" value="Glyco_hydro_43"/>
    <property type="match status" value="1"/>
</dbReference>
<evidence type="ECO:0000256" key="3">
    <source>
        <dbReference type="ARBA" id="ARBA00022801"/>
    </source>
</evidence>
<reference evidence="8" key="1">
    <citation type="submission" date="2021-08" db="EMBL/GenBank/DDBJ databases">
        <title>Prevotella lacticifex sp. nov., isolated from rumen of cow.</title>
        <authorList>
            <person name="Shinkai T."/>
            <person name="Ikeyama N."/>
            <person name="Kumagai M."/>
            <person name="Ohmori H."/>
            <person name="Sakamoto M."/>
            <person name="Ohkuma M."/>
            <person name="Mitsumori M."/>
        </authorList>
    </citation>
    <scope>NUCLEOTIDE SEQUENCE</scope>
    <source>
        <strain evidence="8">DSM 11371</strain>
    </source>
</reference>
<dbReference type="InterPro" id="IPR052176">
    <property type="entry name" value="Glycosyl_Hydrlase_43_Enz"/>
</dbReference>
<evidence type="ECO:0000256" key="6">
    <source>
        <dbReference type="PIRSR" id="PIRSR606710-2"/>
    </source>
</evidence>
<organism evidence="8 9">
    <name type="scientific">Segatella bryantii</name>
    <name type="common">Prevotella bryantii</name>
    <dbReference type="NCBI Taxonomy" id="77095"/>
    <lineage>
        <taxon>Bacteria</taxon>
        <taxon>Pseudomonadati</taxon>
        <taxon>Bacteroidota</taxon>
        <taxon>Bacteroidia</taxon>
        <taxon>Bacteroidales</taxon>
        <taxon>Prevotellaceae</taxon>
        <taxon>Segatella</taxon>
    </lineage>
</organism>
<evidence type="ECO:0000256" key="7">
    <source>
        <dbReference type="SAM" id="SignalP"/>
    </source>
</evidence>
<dbReference type="Gene3D" id="2.115.10.20">
    <property type="entry name" value="Glycosyl hydrolase domain, family 43"/>
    <property type="match status" value="1"/>
</dbReference>
<keyword evidence="4" id="KW-0119">Carbohydrate metabolism</keyword>
<dbReference type="RefSeq" id="WP_006281160.1">
    <property type="nucleotide sequence ID" value="NZ_BPTR01000001.1"/>
</dbReference>
<comment type="caution">
    <text evidence="8">The sequence shown here is derived from an EMBL/GenBank/DDBJ whole genome shotgun (WGS) entry which is preliminary data.</text>
</comment>
<evidence type="ECO:0000313" key="8">
    <source>
        <dbReference type="EMBL" id="GJG28566.1"/>
    </source>
</evidence>
<evidence type="ECO:0000256" key="4">
    <source>
        <dbReference type="ARBA" id="ARBA00023277"/>
    </source>
</evidence>
<feature type="signal peptide" evidence="7">
    <location>
        <begin position="1"/>
        <end position="26"/>
    </location>
</feature>
<keyword evidence="2" id="KW-0858">Xylan degradation</keyword>
<feature type="site" description="Important for catalytic activity, responsible for pKa modulation of the active site Glu and correct orientation of both the proton donor and substrate" evidence="6">
    <location>
        <position position="159"/>
    </location>
</feature>
<evidence type="ECO:0000256" key="2">
    <source>
        <dbReference type="ARBA" id="ARBA00022651"/>
    </source>
</evidence>
<sequence>MKNRNNWHKAGIIVSALCLLPQLSRAQNPIISEQFTADPTARVFNNKVYLYPSHDIVAPQGQRQDWFCMADYHVYSTDNLTDWTDHGVILSQQDVPWGKKDGYSMWAPDCVYKNGKYYFYFPDAPQEGKGFAIGVATANHPEGPFTCLPQPIAGVMGIDPCVLLDDDGKAYIYWAGMGIRGAQLQDNMTEIVGYHPEANMPSGNTPSPQDMEQIMAPFEMKGLPEGFKEGPFAFKHKGKYYLTFPWVRKEKGTETLAYAMSDNPLGPWDFKGIIMSEHANGCWTNHHSIVNYQGQWYLFYHHNDLSPHFDKNRSVCIDKLTFNADGTIQEVKPTFRGVGISNATQPIQIDRYSSLKGNAKIDYIFERMPQMGWMVDLKKGASVSYEHVNFALAKQNMVIRVMGKGNASILVNGKKIATFDVDAPRWTEEYLKTDHFIKGIENLSNTTAPNKCIGNIEIVCNTGNVQIDWLRFLALDEEVPQAPKLEDYFMKIDGKSSSSQTLLRDPFSTPDEEGFIHRWLLLEPINKPNRSNLIFSYAFMQQEFARKDYQTLFKNMPKDGQTVHWKETNQKLKWHALDSKQFNTKLFRFASGLNKSMYGVLFWATTIVECQEDIPNVRLAAGSNGASQWWVNNAPVLTLESDRRMVKDDGMSQRLTLHKGKNIVRVAVINGPGMSDMCMRFVHESGKPVTNITIKTK</sequence>
<name>A0AA37I3S1_SEGBR</name>
<dbReference type="PANTHER" id="PTHR43772">
    <property type="entry name" value="ENDO-1,4-BETA-XYLANASE"/>
    <property type="match status" value="1"/>
</dbReference>
<evidence type="ECO:0008006" key="10">
    <source>
        <dbReference type="Google" id="ProtNLM"/>
    </source>
</evidence>
<gene>
    <name evidence="8" type="ORF">PRRU23_22660</name>
</gene>
<feature type="chain" id="PRO_5041252327" description="Alpha-N-arabinofuranosidase" evidence="7">
    <location>
        <begin position="27"/>
        <end position="697"/>
    </location>
</feature>
<dbReference type="EMBL" id="BPTR01000001">
    <property type="protein sequence ID" value="GJG28566.1"/>
    <property type="molecule type" value="Genomic_DNA"/>
</dbReference>
<dbReference type="InterPro" id="IPR006710">
    <property type="entry name" value="Glyco_hydro_43"/>
</dbReference>
<dbReference type="InterPro" id="IPR023296">
    <property type="entry name" value="Glyco_hydro_beta-prop_sf"/>
</dbReference>
<keyword evidence="5" id="KW-0326">Glycosidase</keyword>
<keyword evidence="7" id="KW-0732">Signal</keyword>
<evidence type="ECO:0000256" key="5">
    <source>
        <dbReference type="ARBA" id="ARBA00023295"/>
    </source>
</evidence>
<evidence type="ECO:0000313" key="9">
    <source>
        <dbReference type="Proteomes" id="UP000887043"/>
    </source>
</evidence>
<evidence type="ECO:0000256" key="1">
    <source>
        <dbReference type="ARBA" id="ARBA00009865"/>
    </source>
</evidence>
<proteinExistence type="inferred from homology"/>